<evidence type="ECO:0000313" key="3">
    <source>
        <dbReference type="Proteomes" id="UP000193884"/>
    </source>
</evidence>
<name>A0ABX3WX36_9BRAD</name>
<evidence type="ECO:0000313" key="2">
    <source>
        <dbReference type="EMBL" id="OSJ24271.1"/>
    </source>
</evidence>
<gene>
    <name evidence="2" type="ORF">BST63_27435</name>
</gene>
<sequence length="66" mass="7065">MFAADHRRSISFTAGPHVGQILFGGHLRVIDDEKKIRFRLPRTGPPPGMASAIALMPASDPPTGEA</sequence>
<dbReference type="Proteomes" id="UP000193884">
    <property type="component" value="Unassembled WGS sequence"/>
</dbReference>
<dbReference type="EMBL" id="NAFK01000172">
    <property type="protein sequence ID" value="OSJ24271.1"/>
    <property type="molecule type" value="Genomic_DNA"/>
</dbReference>
<reference evidence="2 3" key="1">
    <citation type="submission" date="2017-03" db="EMBL/GenBank/DDBJ databases">
        <title>Whole genome sequences of fourteen strains of Bradyrhizobium canariense and one strain of Bradyrhizobium japonicum isolated from Lupinus (Papilionoideae: Genisteae) species in Algeria.</title>
        <authorList>
            <person name="Crovadore J."/>
            <person name="Chekireb D."/>
            <person name="Brachmann A."/>
            <person name="Chablais R."/>
            <person name="Cochard B."/>
            <person name="Lefort F."/>
        </authorList>
    </citation>
    <scope>NUCLEOTIDE SEQUENCE [LARGE SCALE GENOMIC DNA]</scope>
    <source>
        <strain evidence="2 3">UBMAN05</strain>
    </source>
</reference>
<feature type="region of interest" description="Disordered" evidence="1">
    <location>
        <begin position="42"/>
        <end position="66"/>
    </location>
</feature>
<keyword evidence="3" id="KW-1185">Reference proteome</keyword>
<protein>
    <submittedName>
        <fullName evidence="2">Uncharacterized protein</fullName>
    </submittedName>
</protein>
<proteinExistence type="predicted"/>
<organism evidence="2 3">
    <name type="scientific">Bradyrhizobium canariense</name>
    <dbReference type="NCBI Taxonomy" id="255045"/>
    <lineage>
        <taxon>Bacteria</taxon>
        <taxon>Pseudomonadati</taxon>
        <taxon>Pseudomonadota</taxon>
        <taxon>Alphaproteobacteria</taxon>
        <taxon>Hyphomicrobiales</taxon>
        <taxon>Nitrobacteraceae</taxon>
        <taxon>Bradyrhizobium</taxon>
    </lineage>
</organism>
<evidence type="ECO:0000256" key="1">
    <source>
        <dbReference type="SAM" id="MobiDB-lite"/>
    </source>
</evidence>
<comment type="caution">
    <text evidence="2">The sequence shown here is derived from an EMBL/GenBank/DDBJ whole genome shotgun (WGS) entry which is preliminary data.</text>
</comment>
<accession>A0ABX3WX36</accession>